<dbReference type="EMBL" id="QGNW01001533">
    <property type="protein sequence ID" value="RVW37638.1"/>
    <property type="molecule type" value="Genomic_DNA"/>
</dbReference>
<dbReference type="GO" id="GO:0004650">
    <property type="term" value="F:polygalacturonase activity"/>
    <property type="evidence" value="ECO:0007669"/>
    <property type="project" value="InterPro"/>
</dbReference>
<comment type="caution">
    <text evidence="10">The sequence shown here is derived from an EMBL/GenBank/DDBJ whole genome shotgun (WGS) entry which is preliminary data.</text>
</comment>
<dbReference type="GO" id="GO:0071555">
    <property type="term" value="P:cell wall organization"/>
    <property type="evidence" value="ECO:0007669"/>
    <property type="project" value="UniProtKB-KW"/>
</dbReference>
<evidence type="ECO:0000256" key="8">
    <source>
        <dbReference type="RuleBase" id="RU361169"/>
    </source>
</evidence>
<evidence type="ECO:0000256" key="3">
    <source>
        <dbReference type="ARBA" id="ARBA00022512"/>
    </source>
</evidence>
<dbReference type="InterPro" id="IPR012334">
    <property type="entry name" value="Pectin_lyas_fold"/>
</dbReference>
<evidence type="ECO:0000256" key="6">
    <source>
        <dbReference type="ARBA" id="ARBA00023295"/>
    </source>
</evidence>
<keyword evidence="5 8" id="KW-0378">Hydrolase</keyword>
<evidence type="ECO:0000313" key="11">
    <source>
        <dbReference type="Proteomes" id="UP000288805"/>
    </source>
</evidence>
<proteinExistence type="inferred from homology"/>
<evidence type="ECO:0000256" key="2">
    <source>
        <dbReference type="ARBA" id="ARBA00008834"/>
    </source>
</evidence>
<gene>
    <name evidence="10" type="primary">G9_3</name>
    <name evidence="10" type="ORF">CK203_097951</name>
</gene>
<keyword evidence="7" id="KW-0961">Cell wall biogenesis/degradation</keyword>
<dbReference type="Proteomes" id="UP000288805">
    <property type="component" value="Unassembled WGS sequence"/>
</dbReference>
<protein>
    <submittedName>
        <fullName evidence="10">Polygalacturonase</fullName>
    </submittedName>
</protein>
<reference evidence="10 11" key="1">
    <citation type="journal article" date="2018" name="PLoS Genet.">
        <title>Population sequencing reveals clonal diversity and ancestral inbreeding in the grapevine cultivar Chardonnay.</title>
        <authorList>
            <person name="Roach M.J."/>
            <person name="Johnson D.L."/>
            <person name="Bohlmann J."/>
            <person name="van Vuuren H.J."/>
            <person name="Jones S.J."/>
            <person name="Pretorius I.S."/>
            <person name="Schmidt S.A."/>
            <person name="Borneman A.R."/>
        </authorList>
    </citation>
    <scope>NUCLEOTIDE SEQUENCE [LARGE SCALE GENOMIC DNA]</scope>
    <source>
        <strain evidence="11">cv. Chardonnay</strain>
        <tissue evidence="10">Leaf</tissue>
    </source>
</reference>
<comment type="subcellular location">
    <subcellularLocation>
        <location evidence="1">Secreted</location>
        <location evidence="1">Cell wall</location>
    </subcellularLocation>
</comment>
<dbReference type="Pfam" id="PF00295">
    <property type="entry name" value="Glyco_hydro_28"/>
    <property type="match status" value="1"/>
</dbReference>
<evidence type="ECO:0000256" key="5">
    <source>
        <dbReference type="ARBA" id="ARBA00022801"/>
    </source>
</evidence>
<evidence type="ECO:0000256" key="4">
    <source>
        <dbReference type="ARBA" id="ARBA00022525"/>
    </source>
</evidence>
<dbReference type="AlphaFoldDB" id="A0A438DQ76"/>
<keyword evidence="3" id="KW-0134">Cell wall</keyword>
<dbReference type="GO" id="GO:0005975">
    <property type="term" value="P:carbohydrate metabolic process"/>
    <property type="evidence" value="ECO:0007669"/>
    <property type="project" value="InterPro"/>
</dbReference>
<feature type="chain" id="PRO_5019075675" evidence="9">
    <location>
        <begin position="26"/>
        <end position="147"/>
    </location>
</feature>
<name>A0A438DQ76_VITVI</name>
<organism evidence="10 11">
    <name type="scientific">Vitis vinifera</name>
    <name type="common">Grape</name>
    <dbReference type="NCBI Taxonomy" id="29760"/>
    <lineage>
        <taxon>Eukaryota</taxon>
        <taxon>Viridiplantae</taxon>
        <taxon>Streptophyta</taxon>
        <taxon>Embryophyta</taxon>
        <taxon>Tracheophyta</taxon>
        <taxon>Spermatophyta</taxon>
        <taxon>Magnoliopsida</taxon>
        <taxon>eudicotyledons</taxon>
        <taxon>Gunneridae</taxon>
        <taxon>Pentapetalae</taxon>
        <taxon>rosids</taxon>
        <taxon>Vitales</taxon>
        <taxon>Vitaceae</taxon>
        <taxon>Viteae</taxon>
        <taxon>Vitis</taxon>
    </lineage>
</organism>
<evidence type="ECO:0000256" key="1">
    <source>
        <dbReference type="ARBA" id="ARBA00004191"/>
    </source>
</evidence>
<evidence type="ECO:0000256" key="7">
    <source>
        <dbReference type="ARBA" id="ARBA00023316"/>
    </source>
</evidence>
<sequence length="147" mass="15156">MGMKLNTTAIALVLLLASAAEVSEGASFDVTKHGAKADGSDISQALLAAWKEACASPTPSSVLVPAGTYGLGQICFEGPCKAPINLIVEGTLKAPVDTKNFKADAGWVAFQNIDHFTLSGKGVLMAKDQLCGAKNVPDLRIAGPFPL</sequence>
<keyword evidence="4" id="KW-0964">Secreted</keyword>
<evidence type="ECO:0000256" key="9">
    <source>
        <dbReference type="SAM" id="SignalP"/>
    </source>
</evidence>
<dbReference type="Gene3D" id="2.160.20.10">
    <property type="entry name" value="Single-stranded right-handed beta-helix, Pectin lyase-like"/>
    <property type="match status" value="1"/>
</dbReference>
<keyword evidence="6 8" id="KW-0326">Glycosidase</keyword>
<dbReference type="InterPro" id="IPR011050">
    <property type="entry name" value="Pectin_lyase_fold/virulence"/>
</dbReference>
<dbReference type="SUPFAM" id="SSF51126">
    <property type="entry name" value="Pectin lyase-like"/>
    <property type="match status" value="1"/>
</dbReference>
<dbReference type="PANTHER" id="PTHR31375">
    <property type="match status" value="1"/>
</dbReference>
<keyword evidence="9" id="KW-0732">Signal</keyword>
<dbReference type="InterPro" id="IPR000743">
    <property type="entry name" value="Glyco_hydro_28"/>
</dbReference>
<feature type="signal peptide" evidence="9">
    <location>
        <begin position="1"/>
        <end position="25"/>
    </location>
</feature>
<comment type="similarity">
    <text evidence="2 8">Belongs to the glycosyl hydrolase 28 family.</text>
</comment>
<accession>A0A438DQ76</accession>
<evidence type="ECO:0000313" key="10">
    <source>
        <dbReference type="EMBL" id="RVW37638.1"/>
    </source>
</evidence>